<dbReference type="AlphaFoldDB" id="A0A0K1QF95"/>
<reference evidence="2 3" key="1">
    <citation type="submission" date="2015-08" db="EMBL/GenBank/DDBJ databases">
        <authorList>
            <person name="Babu N.S."/>
            <person name="Beckwith C.J."/>
            <person name="Beseler K.G."/>
            <person name="Brison A."/>
            <person name="Carone J.V."/>
            <person name="Caskin T.P."/>
            <person name="Diamond M."/>
            <person name="Durham M.E."/>
            <person name="Foxe J.M."/>
            <person name="Go M."/>
            <person name="Henderson B.A."/>
            <person name="Jones I.B."/>
            <person name="McGettigan J.A."/>
            <person name="Micheletti S.J."/>
            <person name="Nasrallah M.E."/>
            <person name="Ortiz D."/>
            <person name="Piller C.R."/>
            <person name="Privatt S.R."/>
            <person name="Schneider S.L."/>
            <person name="Sharp S."/>
            <person name="Smith T.C."/>
            <person name="Stanton J.D."/>
            <person name="Ullery H.E."/>
            <person name="Wilson R.J."/>
            <person name="Serrano M.G."/>
            <person name="Buck G."/>
            <person name="Lee V."/>
            <person name="Wang Y."/>
            <person name="Carvalho R."/>
            <person name="Voegtly L."/>
            <person name="Shi R."/>
            <person name="Duckworth R."/>
            <person name="Johnson A."/>
            <person name="Loviza R."/>
            <person name="Walstead R."/>
            <person name="Shah Z."/>
            <person name="Kiflezghi M."/>
            <person name="Wade K."/>
            <person name="Ball S.L."/>
            <person name="Bradley K.W."/>
            <person name="Asai D.J."/>
            <person name="Bowman C.A."/>
            <person name="Russell D.A."/>
            <person name="Pope W.H."/>
            <person name="Jacobs-Sera D."/>
            <person name="Hendrix R.W."/>
            <person name="Hatfull G.F."/>
        </authorList>
    </citation>
    <scope>NUCLEOTIDE SEQUENCE [LARGE SCALE GENOMIC DNA]</scope>
    <source>
        <strain evidence="2 3">DSM 27648</strain>
    </source>
</reference>
<name>A0A0K1QF95_9BACT</name>
<dbReference type="EMBL" id="CP012333">
    <property type="protein sequence ID" value="AKV04446.1"/>
    <property type="molecule type" value="Genomic_DNA"/>
</dbReference>
<proteinExistence type="predicted"/>
<dbReference type="InterPro" id="IPR032710">
    <property type="entry name" value="NTF2-like_dom_sf"/>
</dbReference>
<sequence length="113" mass="12213">MEERLWKAQLSADVEALDDLIADDLLFTGLAGSLETKAADLEQHRSGALKITKLDPVEFRVRPIPGGAVTSVKMDAAAVLAGKPTTATLRYTRVWVSENGRWQIAGGHMSLVP</sequence>
<keyword evidence="3" id="KW-1185">Reference proteome</keyword>
<dbReference type="STRING" id="1391654.AKJ09_11109"/>
<evidence type="ECO:0000313" key="2">
    <source>
        <dbReference type="EMBL" id="AKV04446.1"/>
    </source>
</evidence>
<protein>
    <submittedName>
        <fullName evidence="2">Cytochrome P-450:NADPH-P-450 reductase</fullName>
    </submittedName>
</protein>
<dbReference type="InterPro" id="IPR027843">
    <property type="entry name" value="DUF4440"/>
</dbReference>
<gene>
    <name evidence="2" type="ORF">AKJ09_11109</name>
</gene>
<dbReference type="Pfam" id="PF14534">
    <property type="entry name" value="DUF4440"/>
    <property type="match status" value="1"/>
</dbReference>
<feature type="domain" description="DUF4440" evidence="1">
    <location>
        <begin position="2"/>
        <end position="104"/>
    </location>
</feature>
<evidence type="ECO:0000313" key="3">
    <source>
        <dbReference type="Proteomes" id="UP000064967"/>
    </source>
</evidence>
<evidence type="ECO:0000259" key="1">
    <source>
        <dbReference type="Pfam" id="PF14534"/>
    </source>
</evidence>
<dbReference type="KEGG" id="llu:AKJ09_11109"/>
<dbReference type="Gene3D" id="3.10.450.50">
    <property type="match status" value="1"/>
</dbReference>
<dbReference type="Proteomes" id="UP000064967">
    <property type="component" value="Chromosome"/>
</dbReference>
<organism evidence="2 3">
    <name type="scientific">Labilithrix luteola</name>
    <dbReference type="NCBI Taxonomy" id="1391654"/>
    <lineage>
        <taxon>Bacteria</taxon>
        <taxon>Pseudomonadati</taxon>
        <taxon>Myxococcota</taxon>
        <taxon>Polyangia</taxon>
        <taxon>Polyangiales</taxon>
        <taxon>Labilitrichaceae</taxon>
        <taxon>Labilithrix</taxon>
    </lineage>
</organism>
<accession>A0A0K1QF95</accession>
<dbReference type="SUPFAM" id="SSF54427">
    <property type="entry name" value="NTF2-like"/>
    <property type="match status" value="1"/>
</dbReference>